<dbReference type="GO" id="GO:0016020">
    <property type="term" value="C:membrane"/>
    <property type="evidence" value="ECO:0007669"/>
    <property type="project" value="UniProtKB-SubCell"/>
</dbReference>
<dbReference type="Gene3D" id="1.20.1250.20">
    <property type="entry name" value="MFS general substrate transporter like domains"/>
    <property type="match status" value="2"/>
</dbReference>
<gene>
    <name evidence="5" type="ORF">HMPREF1541_10964</name>
</gene>
<dbReference type="eggNOG" id="KOG2504">
    <property type="taxonomic scope" value="Eukaryota"/>
</dbReference>
<feature type="transmembrane region" description="Helical" evidence="3">
    <location>
        <begin position="598"/>
        <end position="616"/>
    </location>
</feature>
<name>W2S710_CYPE1</name>
<feature type="transmembrane region" description="Helical" evidence="3">
    <location>
        <begin position="357"/>
        <end position="379"/>
    </location>
</feature>
<feature type="transmembrane region" description="Helical" evidence="3">
    <location>
        <begin position="305"/>
        <end position="322"/>
    </location>
</feature>
<evidence type="ECO:0000256" key="1">
    <source>
        <dbReference type="ARBA" id="ARBA00004141"/>
    </source>
</evidence>
<evidence type="ECO:0000313" key="6">
    <source>
        <dbReference type="Proteomes" id="UP000030752"/>
    </source>
</evidence>
<feature type="transmembrane region" description="Helical" evidence="3">
    <location>
        <begin position="833"/>
        <end position="857"/>
    </location>
</feature>
<dbReference type="InterPro" id="IPR012419">
    <property type="entry name" value="Cas1_AcylTrans_dom"/>
</dbReference>
<dbReference type="PANTHER" id="PTHR11360:SF315">
    <property type="entry name" value="TRANSPORTER MCH2-RELATED"/>
    <property type="match status" value="1"/>
</dbReference>
<keyword evidence="3" id="KW-0472">Membrane</keyword>
<keyword evidence="3" id="KW-0812">Transmembrane</keyword>
<dbReference type="InterPro" id="IPR020846">
    <property type="entry name" value="MFS_dom"/>
</dbReference>
<dbReference type="VEuPathDB" id="FungiDB:HMPREF1541_10964"/>
<feature type="transmembrane region" description="Helical" evidence="3">
    <location>
        <begin position="864"/>
        <end position="883"/>
    </location>
</feature>
<evidence type="ECO:0000256" key="2">
    <source>
        <dbReference type="ARBA" id="ARBA00006727"/>
    </source>
</evidence>
<comment type="similarity">
    <text evidence="2">Belongs to the major facilitator superfamily. Monocarboxylate porter (TC 2.A.1.13) family.</text>
</comment>
<feature type="transmembrane region" description="Helical" evidence="3">
    <location>
        <begin position="1035"/>
        <end position="1053"/>
    </location>
</feature>
<proteinExistence type="inferred from homology"/>
<feature type="transmembrane region" description="Helical" evidence="3">
    <location>
        <begin position="512"/>
        <end position="541"/>
    </location>
</feature>
<dbReference type="GO" id="GO:0022857">
    <property type="term" value="F:transmembrane transporter activity"/>
    <property type="evidence" value="ECO:0007669"/>
    <property type="project" value="InterPro"/>
</dbReference>
<dbReference type="GeneID" id="19978303"/>
<reference evidence="5 6" key="1">
    <citation type="submission" date="2013-03" db="EMBL/GenBank/DDBJ databases">
        <title>The Genome Sequence of Phialophora europaea CBS 101466.</title>
        <authorList>
            <consortium name="The Broad Institute Genomics Platform"/>
            <person name="Cuomo C."/>
            <person name="de Hoog S."/>
            <person name="Gorbushina A."/>
            <person name="Walker B."/>
            <person name="Young S.K."/>
            <person name="Zeng Q."/>
            <person name="Gargeya S."/>
            <person name="Fitzgerald M."/>
            <person name="Haas B."/>
            <person name="Abouelleil A."/>
            <person name="Allen A.W."/>
            <person name="Alvarado L."/>
            <person name="Arachchi H.M."/>
            <person name="Berlin A.M."/>
            <person name="Chapman S.B."/>
            <person name="Gainer-Dewar J."/>
            <person name="Goldberg J."/>
            <person name="Griggs A."/>
            <person name="Gujja S."/>
            <person name="Hansen M."/>
            <person name="Howarth C."/>
            <person name="Imamovic A."/>
            <person name="Ireland A."/>
            <person name="Larimer J."/>
            <person name="McCowan C."/>
            <person name="Murphy C."/>
            <person name="Pearson M."/>
            <person name="Poon T.W."/>
            <person name="Priest M."/>
            <person name="Roberts A."/>
            <person name="Saif S."/>
            <person name="Shea T."/>
            <person name="Sisk P."/>
            <person name="Sykes S."/>
            <person name="Wortman J."/>
            <person name="Nusbaum C."/>
            <person name="Birren B."/>
        </authorList>
    </citation>
    <scope>NUCLEOTIDE SEQUENCE [LARGE SCALE GENOMIC DNA]</scope>
    <source>
        <strain evidence="5 6">CBS 101466</strain>
    </source>
</reference>
<feature type="transmembrane region" description="Helical" evidence="3">
    <location>
        <begin position="995"/>
        <end position="1023"/>
    </location>
</feature>
<dbReference type="RefSeq" id="XP_008713855.1">
    <property type="nucleotide sequence ID" value="XM_008715633.1"/>
</dbReference>
<dbReference type="EMBL" id="KB822717">
    <property type="protein sequence ID" value="ETN43833.1"/>
    <property type="molecule type" value="Genomic_DNA"/>
</dbReference>
<feature type="transmembrane region" description="Helical" evidence="3">
    <location>
        <begin position="328"/>
        <end position="345"/>
    </location>
</feature>
<dbReference type="OrthoDB" id="1932925at2759"/>
<feature type="domain" description="Major facilitator superfamily (MFS) profile" evidence="4">
    <location>
        <begin position="994"/>
        <end position="1188"/>
    </location>
</feature>
<evidence type="ECO:0000259" key="4">
    <source>
        <dbReference type="PROSITE" id="PS50850"/>
    </source>
</evidence>
<keyword evidence="3" id="KW-1133">Transmembrane helix</keyword>
<feature type="transmembrane region" description="Helical" evidence="3">
    <location>
        <begin position="889"/>
        <end position="909"/>
    </location>
</feature>
<dbReference type="InterPro" id="IPR036259">
    <property type="entry name" value="MFS_trans_sf"/>
</dbReference>
<dbReference type="Proteomes" id="UP000030752">
    <property type="component" value="Unassembled WGS sequence"/>
</dbReference>
<feature type="transmembrane region" description="Helical" evidence="3">
    <location>
        <begin position="6"/>
        <end position="25"/>
    </location>
</feature>
<dbReference type="AlphaFoldDB" id="W2S710"/>
<dbReference type="Pfam" id="PF07690">
    <property type="entry name" value="MFS_1"/>
    <property type="match status" value="1"/>
</dbReference>
<dbReference type="InterPro" id="IPR011701">
    <property type="entry name" value="MFS"/>
</dbReference>
<feature type="transmembrane region" description="Helical" evidence="3">
    <location>
        <begin position="921"/>
        <end position="941"/>
    </location>
</feature>
<evidence type="ECO:0000256" key="3">
    <source>
        <dbReference type="SAM" id="Phobius"/>
    </source>
</evidence>
<dbReference type="InterPro" id="IPR050327">
    <property type="entry name" value="Proton-linked_MCT"/>
</dbReference>
<protein>
    <recommendedName>
        <fullName evidence="4">Major facilitator superfamily (MFS) profile domain-containing protein</fullName>
    </recommendedName>
</protein>
<feature type="transmembrane region" description="Helical" evidence="3">
    <location>
        <begin position="561"/>
        <end position="578"/>
    </location>
</feature>
<keyword evidence="6" id="KW-1185">Reference proteome</keyword>
<comment type="subcellular location">
    <subcellularLocation>
        <location evidence="1">Membrane</location>
        <topology evidence="1">Multi-pass membrane protein</topology>
    </subcellularLocation>
</comment>
<dbReference type="PANTHER" id="PTHR11360">
    <property type="entry name" value="MONOCARBOXYLATE TRANSPORTER"/>
    <property type="match status" value="1"/>
</dbReference>
<feature type="transmembrane region" description="Helical" evidence="3">
    <location>
        <begin position="1060"/>
        <end position="1079"/>
    </location>
</feature>
<dbReference type="HOGENOM" id="CLU_272142_0_0_1"/>
<evidence type="ECO:0000313" key="5">
    <source>
        <dbReference type="EMBL" id="ETN43833.1"/>
    </source>
</evidence>
<dbReference type="eggNOG" id="KOG1699">
    <property type="taxonomic scope" value="Eukaryota"/>
</dbReference>
<sequence>MALSNGRLNGMLIFIVGLTLICLLFKRYHDNDLSRCKSLLEHGRWSHDLSTGSPHLEWHPAGCMKPNYKVNPHPIQTCFQDTYLIGDSSARELFTELEARWRLPGLHEDAPVHSNLSFTVEGESIDFIWDPYLNYTHLVGFRNTKSAPHAHIDQWRSPSSVVVGSGMWHARYLNDSYEKDFEADIRRLVRSRNGLRETEARPIFMPIIPPYQPFLNHERSSMLTPKRITRMNQLLYNLSAEHHVDMMLATLPAIRDQPSAYEEDGLHHKRIISTMQLEVLTARLCPRAYDHSCCSRSMDFSFGQMLAVTVAALLAIICLMMNRGSSSLIGAVGMISLTVCYCLFADRTTLFEKATKLIDEHLFIAFCYIALVCGLLTIVRCHEDDGQTWADTILPRQQTEEWKGWMQVVILLYHFFGMSQTLWVYRLIRLMVASYLFLTGFGHTSYFIRTGDFSLRRLTAVLVRINLLSCTLSFIMGTFYQLYYFPLLASVWFVVTWATIPRTPPEGVRLSIAAVALVCSMSIFGLLSTVWLVDGFFALLFHVGMITLDFKEYSFRISLDFYAPYVGMLFAFVVAVAAERRSQFEFLHLHQLRAKQYLWIAASCALLGYFTFASFLGDKQMFNRYHPYLSPIPIIGFVVLRNGTSVLRSHYSRFFAWFGRHSLETFVLQYHIWLAADTHGILHLGIIDSRWSERSTKGSWRFWTEVCMLTAVFLWACKAAAKATGIIVDSIAPKQVDEGWDPEKNMAQPVWGSMPEAIRKNLPEVSEDRKLHGKVTVLFISLWLINAWWPKGYGWICCISFTLINGATWGNLASYGVYLSYYIDHGGYGGNPLAYSFIGGVNFCAAMLCAPVVNILIKRFGTHAPMIAGCFLWLAGWLCASWSTLYYQLLLSQGALIGIGAGLIWLPAAPILPQWFLKKRSLAQGIASSGSGIVGVVYAVATIPMIENLSLAWALRITGITSFVMLFISCCLIRDRNTHVQPDIRPFDTNLIRQTNVLLLCGYTACTTLGYMTVIYSFSAFAVSLGYTQKQGGNVIAILNTGTGLGRPLIGIISDRFGRITTAGAITAVNSLLAFAFWIPVTTYAPLIVLALIYGATCGVFWATIAPICAEVVPLNQLASLLCLQWLTVSMPSLFAQAIALEIRQPESGRPFLWPQVYTGVAYAIGALMLLELRRRVVGGLFVRESHR</sequence>
<dbReference type="PROSITE" id="PS50850">
    <property type="entry name" value="MFS"/>
    <property type="match status" value="1"/>
</dbReference>
<dbReference type="SUPFAM" id="SSF103473">
    <property type="entry name" value="MFS general substrate transporter"/>
    <property type="match status" value="1"/>
</dbReference>
<feature type="transmembrane region" description="Helical" evidence="3">
    <location>
        <begin position="1085"/>
        <end position="1106"/>
    </location>
</feature>
<dbReference type="Pfam" id="PF07779">
    <property type="entry name" value="Cas1_AcylT"/>
    <property type="match status" value="1"/>
</dbReference>
<accession>W2S710</accession>
<dbReference type="InParanoid" id="W2S710"/>
<feature type="transmembrane region" description="Helical" evidence="3">
    <location>
        <begin position="953"/>
        <end position="974"/>
    </location>
</feature>
<feature type="transmembrane region" description="Helical" evidence="3">
    <location>
        <begin position="1152"/>
        <end position="1171"/>
    </location>
</feature>
<feature type="transmembrane region" description="Helical" evidence="3">
    <location>
        <begin position="1118"/>
        <end position="1140"/>
    </location>
</feature>
<organism evidence="5 6">
    <name type="scientific">Cyphellophora europaea (strain CBS 101466)</name>
    <name type="common">Phialophora europaea</name>
    <dbReference type="NCBI Taxonomy" id="1220924"/>
    <lineage>
        <taxon>Eukaryota</taxon>
        <taxon>Fungi</taxon>
        <taxon>Dikarya</taxon>
        <taxon>Ascomycota</taxon>
        <taxon>Pezizomycotina</taxon>
        <taxon>Eurotiomycetes</taxon>
        <taxon>Chaetothyriomycetidae</taxon>
        <taxon>Chaetothyriales</taxon>
        <taxon>Cyphellophoraceae</taxon>
        <taxon>Cyphellophora</taxon>
    </lineage>
</organism>
<feature type="transmembrane region" description="Helical" evidence="3">
    <location>
        <begin position="796"/>
        <end position="821"/>
    </location>
</feature>
<feature type="transmembrane region" description="Helical" evidence="3">
    <location>
        <begin position="458"/>
        <end position="476"/>
    </location>
</feature>